<evidence type="ECO:0000256" key="1">
    <source>
        <dbReference type="SAM" id="MobiDB-lite"/>
    </source>
</evidence>
<feature type="region of interest" description="Disordered" evidence="1">
    <location>
        <begin position="83"/>
        <end position="103"/>
    </location>
</feature>
<name>A0A7D5KVR6_9EURY</name>
<protein>
    <submittedName>
        <fullName evidence="2">Uncharacterized protein</fullName>
    </submittedName>
</protein>
<feature type="region of interest" description="Disordered" evidence="1">
    <location>
        <begin position="1"/>
        <end position="20"/>
    </location>
</feature>
<evidence type="ECO:0000313" key="2">
    <source>
        <dbReference type="EMBL" id="QLG29340.1"/>
    </source>
</evidence>
<dbReference type="EMBL" id="CP058529">
    <property type="protein sequence ID" value="QLG29340.1"/>
    <property type="molecule type" value="Genomic_DNA"/>
</dbReference>
<keyword evidence="3" id="KW-1185">Reference proteome</keyword>
<feature type="compositionally biased region" description="Basic and acidic residues" evidence="1">
    <location>
        <begin position="85"/>
        <end position="94"/>
    </location>
</feature>
<reference evidence="2 3" key="1">
    <citation type="submission" date="2020-07" db="EMBL/GenBank/DDBJ databases">
        <title>Gai3-2, isolated from salt lake.</title>
        <authorList>
            <person name="Cui H."/>
            <person name="Shi X."/>
        </authorList>
    </citation>
    <scope>NUCLEOTIDE SEQUENCE [LARGE SCALE GENOMIC DNA]</scope>
    <source>
        <strain evidence="2 3">Gai3-2</strain>
    </source>
</reference>
<dbReference type="KEGG" id="halg:HUG10_18170"/>
<dbReference type="AlphaFoldDB" id="A0A7D5KVR6"/>
<gene>
    <name evidence="2" type="ORF">HUG10_18170</name>
</gene>
<accession>A0A7D5KVR6</accession>
<sequence>MADRRRLGVDDADEADSHVADVDDDARFERVRVEPVEVRREVGSGRVARPVGRPLDSGVEVVVAERVRHRFDGVEERAGVAAARLGRERQRPERGGITGADDDGALVAERLDGARHPADVGRPVEQRLQVREVDQAGWRGHGGGNSVSRRKTTVRMLVEICSGRSARQLTRDLSRSSSTEYR</sequence>
<evidence type="ECO:0000313" key="3">
    <source>
        <dbReference type="Proteomes" id="UP000509750"/>
    </source>
</evidence>
<dbReference type="Proteomes" id="UP000509750">
    <property type="component" value="Chromosome"/>
</dbReference>
<organism evidence="2 3">
    <name type="scientific">Halorarum halophilum</name>
    <dbReference type="NCBI Taxonomy" id="2743090"/>
    <lineage>
        <taxon>Archaea</taxon>
        <taxon>Methanobacteriati</taxon>
        <taxon>Methanobacteriota</taxon>
        <taxon>Stenosarchaea group</taxon>
        <taxon>Halobacteria</taxon>
        <taxon>Halobacteriales</taxon>
        <taxon>Haloferacaceae</taxon>
        <taxon>Halorarum</taxon>
    </lineage>
</organism>
<proteinExistence type="predicted"/>